<feature type="domain" description="START" evidence="20">
    <location>
        <begin position="4495"/>
        <end position="4635"/>
    </location>
</feature>
<feature type="compositionally biased region" description="Polar residues" evidence="17">
    <location>
        <begin position="3910"/>
        <end position="3936"/>
    </location>
</feature>
<feature type="region of interest" description="Disordered" evidence="17">
    <location>
        <begin position="2130"/>
        <end position="2160"/>
    </location>
</feature>
<feature type="binding site" evidence="15">
    <location>
        <begin position="103"/>
        <end position="110"/>
    </location>
    <ligand>
        <name>ATP</name>
        <dbReference type="ChEBI" id="CHEBI:30616"/>
    </ligand>
</feature>
<evidence type="ECO:0000256" key="17">
    <source>
        <dbReference type="SAM" id="MobiDB-lite"/>
    </source>
</evidence>
<keyword evidence="8 15" id="KW-0505">Motor protein</keyword>
<feature type="region of interest" description="Disordered" evidence="17">
    <location>
        <begin position="1501"/>
        <end position="1520"/>
    </location>
</feature>
<dbReference type="PROSITE" id="PS00411">
    <property type="entry name" value="KINESIN_MOTOR_1"/>
    <property type="match status" value="1"/>
</dbReference>
<dbReference type="Gene3D" id="3.40.850.10">
    <property type="entry name" value="Kinesin motor domain"/>
    <property type="match status" value="1"/>
</dbReference>
<dbReference type="SUPFAM" id="SSF49879">
    <property type="entry name" value="SMAD/FHA domain"/>
    <property type="match status" value="1"/>
</dbReference>
<dbReference type="GO" id="GO:0003777">
    <property type="term" value="F:microtubule motor activity"/>
    <property type="evidence" value="ECO:0007669"/>
    <property type="project" value="InterPro"/>
</dbReference>
<dbReference type="Pfam" id="PF01852">
    <property type="entry name" value="START"/>
    <property type="match status" value="1"/>
</dbReference>
<feature type="compositionally biased region" description="Polar residues" evidence="17">
    <location>
        <begin position="3651"/>
        <end position="3663"/>
    </location>
</feature>
<feature type="compositionally biased region" description="Polar residues" evidence="17">
    <location>
        <begin position="2579"/>
        <end position="2593"/>
    </location>
</feature>
<evidence type="ECO:0000256" key="5">
    <source>
        <dbReference type="ARBA" id="ARBA00022741"/>
    </source>
</evidence>
<feature type="compositionally biased region" description="Polar residues" evidence="17">
    <location>
        <begin position="2151"/>
        <end position="2160"/>
    </location>
</feature>
<evidence type="ECO:0000256" key="1">
    <source>
        <dbReference type="ARBA" id="ARBA00004114"/>
    </source>
</evidence>
<dbReference type="PANTHER" id="PTHR47117:SF1">
    <property type="entry name" value="STAR-RELATED LIPID TRANSFER PROTEIN 9"/>
    <property type="match status" value="1"/>
</dbReference>
<evidence type="ECO:0000259" key="19">
    <source>
        <dbReference type="PROSITE" id="PS50067"/>
    </source>
</evidence>
<evidence type="ECO:0000256" key="11">
    <source>
        <dbReference type="ARBA" id="ARBA00038673"/>
    </source>
</evidence>
<feature type="compositionally biased region" description="Polar residues" evidence="17">
    <location>
        <begin position="2959"/>
        <end position="2969"/>
    </location>
</feature>
<dbReference type="Gene3D" id="3.30.530.20">
    <property type="match status" value="1"/>
</dbReference>
<feature type="compositionally biased region" description="Basic and acidic residues" evidence="17">
    <location>
        <begin position="2514"/>
        <end position="2533"/>
    </location>
</feature>
<feature type="compositionally biased region" description="Basic and acidic residues" evidence="17">
    <location>
        <begin position="1790"/>
        <end position="1803"/>
    </location>
</feature>
<dbReference type="GO" id="GO:0005814">
    <property type="term" value="C:centriole"/>
    <property type="evidence" value="ECO:0007669"/>
    <property type="project" value="UniProtKB-SubCell"/>
</dbReference>
<evidence type="ECO:0000256" key="13">
    <source>
        <dbReference type="ARBA" id="ARBA00070248"/>
    </source>
</evidence>
<keyword evidence="7 16" id="KW-0175">Coiled coil</keyword>
<dbReference type="GO" id="GO:0007018">
    <property type="term" value="P:microtubule-based movement"/>
    <property type="evidence" value="ECO:0007669"/>
    <property type="project" value="InterPro"/>
</dbReference>
<feature type="domain" description="Kinesin motor" evidence="19">
    <location>
        <begin position="1"/>
        <end position="383"/>
    </location>
</feature>
<keyword evidence="18" id="KW-0732">Signal</keyword>
<reference evidence="21 22" key="1">
    <citation type="journal article" date="2007" name="Nature">
        <title>Genome of the marsupial Monodelphis domestica reveals innovation in non-coding sequences.</title>
        <authorList>
            <person name="Mikkelsen T.S."/>
            <person name="Wakefield M.J."/>
            <person name="Aken B."/>
            <person name="Amemiya C.T."/>
            <person name="Chang J.L."/>
            <person name="Duke S."/>
            <person name="Garber M."/>
            <person name="Gentles A.J."/>
            <person name="Goodstadt L."/>
            <person name="Heger A."/>
            <person name="Jurka J."/>
            <person name="Kamal M."/>
            <person name="Mauceli E."/>
            <person name="Searle S.M."/>
            <person name="Sharpe T."/>
            <person name="Baker M.L."/>
            <person name="Batzer M.A."/>
            <person name="Benos P.V."/>
            <person name="Belov K."/>
            <person name="Clamp M."/>
            <person name="Cook A."/>
            <person name="Cuff J."/>
            <person name="Das R."/>
            <person name="Davidow L."/>
            <person name="Deakin J.E."/>
            <person name="Fazzari M.J."/>
            <person name="Glass J.L."/>
            <person name="Grabherr M."/>
            <person name="Greally J.M."/>
            <person name="Gu W."/>
            <person name="Hore T.A."/>
            <person name="Huttley G.A."/>
            <person name="Kleber M."/>
            <person name="Jirtle R.L."/>
            <person name="Koina E."/>
            <person name="Lee J.T."/>
            <person name="Mahony S."/>
            <person name="Marra M.A."/>
            <person name="Miller R.D."/>
            <person name="Nicholls R.D."/>
            <person name="Oda M."/>
            <person name="Papenfuss A.T."/>
            <person name="Parra Z.E."/>
            <person name="Pollock D.D."/>
            <person name="Ray D.A."/>
            <person name="Schein J.E."/>
            <person name="Speed T.P."/>
            <person name="Thompson K."/>
            <person name="VandeBerg J.L."/>
            <person name="Wade C.M."/>
            <person name="Walker J.A."/>
            <person name="Waters P.D."/>
            <person name="Webber C."/>
            <person name="Weidman J.R."/>
            <person name="Xie X."/>
            <person name="Zody M.C."/>
            <person name="Baldwin J."/>
            <person name="Abdouelleil A."/>
            <person name="Abdulkadir J."/>
            <person name="Abebe A."/>
            <person name="Abera B."/>
            <person name="Abreu J."/>
            <person name="Acer S.C."/>
            <person name="Aftuck L."/>
            <person name="Alexander A."/>
            <person name="An P."/>
            <person name="Anderson E."/>
            <person name="Anderson S."/>
            <person name="Arachi H."/>
            <person name="Azer M."/>
            <person name="Bachantsang P."/>
            <person name="Barry A."/>
            <person name="Bayul T."/>
            <person name="Berlin A."/>
            <person name="Bessette D."/>
            <person name="Bloom T."/>
            <person name="Bloom T."/>
            <person name="Boguslavskiy L."/>
            <person name="Bonnet C."/>
            <person name="Boukhgalter B."/>
            <person name="Bourzgui I."/>
            <person name="Brown A."/>
            <person name="Cahill P."/>
            <person name="Channer S."/>
            <person name="Cheshatsang Y."/>
            <person name="Chuda L."/>
            <person name="Citroen M."/>
            <person name="Collymore A."/>
            <person name="Cooke P."/>
            <person name="Costello M."/>
            <person name="D'Aco K."/>
            <person name="Daza R."/>
            <person name="De Haan G."/>
            <person name="DeGray S."/>
            <person name="DeMaso C."/>
            <person name="Dhargay N."/>
            <person name="Dooley K."/>
            <person name="Dooley E."/>
            <person name="Doricent M."/>
            <person name="Dorje P."/>
            <person name="Dorjee K."/>
            <person name="Dupes A."/>
            <person name="Elong R."/>
            <person name="Falk J."/>
            <person name="Farina A."/>
            <person name="Faro S."/>
            <person name="Ferguson D."/>
            <person name="Fisher S."/>
            <person name="Foley C.D."/>
            <person name="Franke A."/>
            <person name="Friedrich D."/>
            <person name="Gadbois L."/>
            <person name="Gearin G."/>
            <person name="Gearin C.R."/>
            <person name="Giannoukos G."/>
            <person name="Goode T."/>
            <person name="Graham J."/>
            <person name="Grandbois E."/>
            <person name="Grewal S."/>
            <person name="Gyaltsen K."/>
            <person name="Hafez N."/>
            <person name="Hagos B."/>
            <person name="Hall J."/>
            <person name="Henson C."/>
            <person name="Hollinger A."/>
            <person name="Honan T."/>
            <person name="Huard M.D."/>
            <person name="Hughes L."/>
            <person name="Hurhula B."/>
            <person name="Husby M.E."/>
            <person name="Kamat A."/>
            <person name="Kanga B."/>
            <person name="Kashin S."/>
            <person name="Khazanovich D."/>
            <person name="Kisner P."/>
            <person name="Lance K."/>
            <person name="Lara M."/>
            <person name="Lee W."/>
            <person name="Lennon N."/>
            <person name="Letendre F."/>
            <person name="LeVine R."/>
            <person name="Lipovsky A."/>
            <person name="Liu X."/>
            <person name="Liu J."/>
            <person name="Liu S."/>
            <person name="Lokyitsang T."/>
            <person name="Lokyitsang Y."/>
            <person name="Lubonja R."/>
            <person name="Lui A."/>
            <person name="MacDonald P."/>
            <person name="Magnisalis V."/>
            <person name="Maru K."/>
            <person name="Matthews C."/>
            <person name="McCusker W."/>
            <person name="McDonough S."/>
            <person name="Mehta T."/>
            <person name="Meldrim J."/>
            <person name="Meneus L."/>
            <person name="Mihai O."/>
            <person name="Mihalev A."/>
            <person name="Mihova T."/>
            <person name="Mittelman R."/>
            <person name="Mlenga V."/>
            <person name="Montmayeur A."/>
            <person name="Mulrain L."/>
            <person name="Navidi A."/>
            <person name="Naylor J."/>
            <person name="Negash T."/>
            <person name="Nguyen T."/>
            <person name="Nguyen N."/>
            <person name="Nicol R."/>
            <person name="Norbu C."/>
            <person name="Norbu N."/>
            <person name="Novod N."/>
            <person name="O'Neill B."/>
            <person name="Osman S."/>
            <person name="Markiewicz E."/>
            <person name="Oyono O.L."/>
            <person name="Patti C."/>
            <person name="Phunkhang P."/>
            <person name="Pierre F."/>
            <person name="Priest M."/>
            <person name="Raghuraman S."/>
            <person name="Rege F."/>
            <person name="Reyes R."/>
            <person name="Rise C."/>
            <person name="Rogov P."/>
            <person name="Ross K."/>
            <person name="Ryan E."/>
            <person name="Settipalli S."/>
            <person name="Shea T."/>
            <person name="Sherpa N."/>
            <person name="Shi L."/>
            <person name="Shih D."/>
            <person name="Sparrow T."/>
            <person name="Spaulding J."/>
            <person name="Stalker J."/>
            <person name="Stange-Thomann N."/>
            <person name="Stavropoulos S."/>
            <person name="Stone C."/>
            <person name="Strader C."/>
            <person name="Tesfaye S."/>
            <person name="Thomson T."/>
            <person name="Thoulutsang Y."/>
            <person name="Thoulutsang D."/>
            <person name="Topham K."/>
            <person name="Topping I."/>
            <person name="Tsamla T."/>
            <person name="Vassiliev H."/>
            <person name="Vo A."/>
            <person name="Wangchuk T."/>
            <person name="Wangdi T."/>
            <person name="Weiand M."/>
            <person name="Wilkinson J."/>
            <person name="Wilson A."/>
            <person name="Yadav S."/>
            <person name="Young G."/>
            <person name="Yu Q."/>
            <person name="Zembek L."/>
            <person name="Zhong D."/>
            <person name="Zimmer A."/>
            <person name="Zwirko Z."/>
            <person name="Jaffe D.B."/>
            <person name="Alvarez P."/>
            <person name="Brockman W."/>
            <person name="Butler J."/>
            <person name="Chin C."/>
            <person name="Gnerre S."/>
            <person name="MacCallum I."/>
            <person name="Graves J.A."/>
            <person name="Ponting C.P."/>
            <person name="Breen M."/>
            <person name="Samollow P.B."/>
            <person name="Lander E.S."/>
            <person name="Lindblad-Toh K."/>
        </authorList>
    </citation>
    <scope>NUCLEOTIDE SEQUENCE [LARGE SCALE GENOMIC DNA]</scope>
</reference>
<evidence type="ECO:0000256" key="14">
    <source>
        <dbReference type="ARBA" id="ARBA00079037"/>
    </source>
</evidence>
<dbReference type="PROSITE" id="PS50848">
    <property type="entry name" value="START"/>
    <property type="match status" value="1"/>
</dbReference>
<feature type="compositionally biased region" description="Basic and acidic residues" evidence="17">
    <location>
        <begin position="3870"/>
        <end position="3879"/>
    </location>
</feature>
<keyword evidence="10" id="KW-0539">Nucleus</keyword>
<feature type="region of interest" description="Disordered" evidence="17">
    <location>
        <begin position="2455"/>
        <end position="2602"/>
    </location>
</feature>
<evidence type="ECO:0000256" key="8">
    <source>
        <dbReference type="ARBA" id="ARBA00023175"/>
    </source>
</evidence>
<evidence type="ECO:0000256" key="12">
    <source>
        <dbReference type="ARBA" id="ARBA00057304"/>
    </source>
</evidence>
<dbReference type="GO" id="GO:0005634">
    <property type="term" value="C:nucleus"/>
    <property type="evidence" value="ECO:0007669"/>
    <property type="project" value="UniProtKB-SubCell"/>
</dbReference>
<dbReference type="InterPro" id="IPR027417">
    <property type="entry name" value="P-loop_NTPase"/>
</dbReference>
<feature type="compositionally biased region" description="Basic and acidic residues" evidence="17">
    <location>
        <begin position="2478"/>
        <end position="2487"/>
    </location>
</feature>
<feature type="region of interest" description="Disordered" evidence="17">
    <location>
        <begin position="3206"/>
        <end position="3234"/>
    </location>
</feature>
<feature type="compositionally biased region" description="Polar residues" evidence="17">
    <location>
        <begin position="1295"/>
        <end position="1319"/>
    </location>
</feature>
<dbReference type="PANTHER" id="PTHR47117">
    <property type="entry name" value="STAR-RELATED LIPID TRANSFER PROTEIN 9"/>
    <property type="match status" value="1"/>
</dbReference>
<evidence type="ECO:0000256" key="6">
    <source>
        <dbReference type="ARBA" id="ARBA00022840"/>
    </source>
</evidence>
<feature type="region of interest" description="Disordered" evidence="17">
    <location>
        <begin position="1281"/>
        <end position="1319"/>
    </location>
</feature>
<evidence type="ECO:0000256" key="9">
    <source>
        <dbReference type="ARBA" id="ARBA00023212"/>
    </source>
</evidence>
<dbReference type="FunFam" id="2.60.200.20:FF:000005">
    <property type="entry name" value="Kinesin family member 16B"/>
    <property type="match status" value="1"/>
</dbReference>
<keyword evidence="4" id="KW-0597">Phosphoprotein</keyword>
<feature type="compositionally biased region" description="Polar residues" evidence="17">
    <location>
        <begin position="1805"/>
        <end position="1814"/>
    </location>
</feature>
<feature type="region of interest" description="Disordered" evidence="17">
    <location>
        <begin position="3949"/>
        <end position="3968"/>
    </location>
</feature>
<reference evidence="21" key="3">
    <citation type="submission" date="2025-09" db="UniProtKB">
        <authorList>
            <consortium name="Ensembl"/>
        </authorList>
    </citation>
    <scope>IDENTIFICATION</scope>
</reference>
<feature type="region of interest" description="Disordered" evidence="17">
    <location>
        <begin position="1538"/>
        <end position="1569"/>
    </location>
</feature>
<proteinExistence type="inferred from homology"/>
<feature type="region of interest" description="Disordered" evidence="17">
    <location>
        <begin position="3763"/>
        <end position="3805"/>
    </location>
</feature>
<keyword evidence="6 15" id="KW-0067">ATP-binding</keyword>
<dbReference type="PRINTS" id="PR00380">
    <property type="entry name" value="KINESINHEAVY"/>
</dbReference>
<keyword evidence="3" id="KW-0963">Cytoplasm</keyword>
<evidence type="ECO:0000256" key="4">
    <source>
        <dbReference type="ARBA" id="ARBA00022553"/>
    </source>
</evidence>
<evidence type="ECO:0000256" key="10">
    <source>
        <dbReference type="ARBA" id="ARBA00023242"/>
    </source>
</evidence>
<feature type="region of interest" description="Disordered" evidence="17">
    <location>
        <begin position="4094"/>
        <end position="4114"/>
    </location>
</feature>
<feature type="region of interest" description="Disordered" evidence="17">
    <location>
        <begin position="2959"/>
        <end position="2978"/>
    </location>
</feature>
<evidence type="ECO:0000259" key="20">
    <source>
        <dbReference type="PROSITE" id="PS50848"/>
    </source>
</evidence>
<feature type="compositionally biased region" description="Low complexity" evidence="17">
    <location>
        <begin position="3771"/>
        <end position="3790"/>
    </location>
</feature>
<evidence type="ECO:0000313" key="22">
    <source>
        <dbReference type="Proteomes" id="UP000002280"/>
    </source>
</evidence>
<keyword evidence="5 15" id="KW-0547">Nucleotide-binding</keyword>
<evidence type="ECO:0000256" key="3">
    <source>
        <dbReference type="ARBA" id="ARBA00022490"/>
    </source>
</evidence>
<dbReference type="GO" id="GO:0008017">
    <property type="term" value="F:microtubule binding"/>
    <property type="evidence" value="ECO:0007669"/>
    <property type="project" value="InterPro"/>
</dbReference>
<feature type="compositionally biased region" description="Low complexity" evidence="17">
    <location>
        <begin position="1827"/>
        <end position="1836"/>
    </location>
</feature>
<dbReference type="InterPro" id="IPR000253">
    <property type="entry name" value="FHA_dom"/>
</dbReference>
<sequence>KSLILWLHIILHLVSREIANGGRIIIEVDDKVAKIKNLKVDSRPDGPGGSREKVVAFGFDYCYWSVNPEDPQYASQDVVFQDLGTEVLSGAAKGYNICLFAYGQTGSGKTYTMIGTPASLGLTPRICEGLFSKEDDSSNQPSSCRIRVSFLEIYNERVRDLLKQSDQKKPYTLRVREHPETGPYVQGLSQHVVTNYKQIMSLLEEGVANRITAATHVHKASSRSHAIFTIYYTQVILENNLSSEIASKINLVDLAGSERADPSYCKDRITEGASINKSLVTLGIVISTLAQNSQIFIGYQSPNSTSSEGSSGGLSCSSVAGSIGGAPRKQLYIPYRDSVLTWLLKDSLGGNSKTIMVATVSPANSSYSETMSTLRYASNAKNIINKPRVNEDANVRLIRELREEIQRLKGMLLSFELRDQLSKDRTQKWDTWKALLEQYSVDINKEKAGVIIESSLPHLIALDDDVLSTGVVLYHLREGTTKIGRIDSDQEQDIVLQGQWIERDHCTITSVCGVVTLQPALGARCTVNGQEVTASCRLTQGAIIILGETRKFRFIHPAEAAALRQRRLVRAVFFETFDLSSSCVHKLCLSMQTQVTVLGTGRESSSDFLSGFSWFLEQQWFLKEENWLAGLQRQEDESVLTETDSKIPHVTKSRIKLESEASSSSLDGGRKRLVQLQILWKNALWAAERKVRRKKVKFQLEGIIKKQKLLEAQKKLEQLETLCWDDNSSQPMESEPSLDTGFLTHKKKSKFSSSYSSLDNQRLCGLPLSPSQSVFVFCILSTLKCEITAKLSAEAAHRTPEIPPLEEYLLQASVPRGNTSSLNNSCSLNRWEFCERKRASFGEDSLAQRARSTTSLKIELAQLHRNLVSVSRSAEQLQSREKPDTFIARPQIVRAKPLGSYGQLPRRWRKEGQLLSSRAFRGNSPQGARARSLLRGRFQASRLRQAAWTFQHWEPSMALSPRASARLRGHLLSRRDSRNKRFLQVPQSPENSEGEKRTRSTKGLLVSPGSLSAQPQEKGNDFSDSDSMYSMDSLSYACSRSLLKLQEQEAPEPKPLCSEPENTESDDSQMSQDSLMEKRSRTQRWLLPPPLPPQDSERSEAESVTSPEGPHLLLGGALSWENVRAISLDSLDNEEEEEEVEASGGESKKALSPDEMPAEAFWQMKSSQSPTRCPEKVLEFQASEQGPGVAEPDVTLKPCDSFYLASQPQPQPQPQLQPQGEDCKPLQETPNLRNNSLASLESWFSCESGSHHNSSQEVPRYSQINLAVPELKVQEMEKLKAPVEGGELQKPVPKTGNSESTSEADTTWASSNLRSDSSVSQESFHMEGIGLPKLAGYCSSALSSSTLSSSRSAAPASLLSHKGSSTLRKGWPIVEYLCEFSHSSLGATVKSTQVSSCPQKDTSCRTFTSGKRWDSFFPLCSEIPGDFDFNNLSFPSSSTRHLRMEQEQDDVSFELDDLSSFFRMIEKDAHHGSSPTDLDQGDLSFENAWVFATETKVPTSMPEMPQICQGSSEQPQPLRKAGSTVSFDESFFLRDISNNSSPMTVKEDRHPPAWTQQEKIPPSKQAPLRVDGPLPQPVLKAEFFQASNEEINTESFSLAFPTDSELFPPWDPFPSPEQLSPLETVYVLESRDAVTETALEIPACRDWGDDTLPTGRVEGLSNTFQFFRNLDSDLLLLLHTPNHKKPSFQRIGTENSFGPGTWEDPDGTGVPQSMEIYNNPVSFSSAQNRLLLESISMATCQVGKSAGTLKNNHSKSPLTKESASAQPLWGVPFNESGATKHLPVMSSIEVDHEHSQSEDDIQGKRGSSQPQPRANMQEKVLGPLQCSSSSHSESTSPVMMGKDETLSHPKEETESVYPGMFLHSKDSSEELMLSGGDQDHSYTKDSTLNLLPAMSTNAEGPIVSEEPESLMVIPSSQGRKSRRRASQGKIVGHSDEMARLISSVSQLESSIMEIESRQKYHPRALYMAEAYKRAMFRERKDQERAHLPRRPKDFRNSLYYKDQPRSSKRIQEKEVVPYSTEARESKELVDTCVQVSHQTEKIPPNLTMPAEFTEEDKTEREPTLLRVPEPSARDPSDYLLIRVSQRPTAQKDPTNVPESPEIVEPLARIESSRLKEERFEGTCREEPVVELNPQSYASIGTGSGPDLEPQVSFQESQTAENLTSTMITAKYKEPRVCDRETSPLEEKSLPTETQPDPLAQELPSLSQIMHMGRFHTQEMAHPLTSQESYPVTSTQEEPSNVFLSDPPKLSEGYFRAPTKTMSFSPTNYERELQFLKMQGTPCLEGKVEQQKTNGEVRNHSSLRSISCKDSSVEESVWQRSHCQLNGSGNGSGRPSRNNYSLEEMEASAPAMLMEWQERDSQVTSKDSNLGNLSLTEAEVTLLRNIKKANLLNQCPLEKRTNQQWSDSDFQVAQTLEKKLWKIDDFAMDPSTTGSPLSASNEGNLAWVSVGPWGGPASSSRYSEVNEETTVKDSTPSEEGGKSSKDSSPKVSSFSSGPWGTSTNSSRYSEMNEEATMKDSRQPEDHGKSSKDSTCDIIVPLLEPEVFSGTSKQPHYSQRDQQESERSKKENEASGCLVQNKATRGNTQEASSGTVPEKHPDKNKPLANLSMADGLQLMNDVTPPSRGQDHATQLSSGTITIPGISKSINTQTGDFACGSSEGKEEDIRSSAGSLLSSGNLPFLSTLKENKTDEIPRQHLFTPSLHAISDRIKVIQQELNQALPSKQRGELLEVERTFPGSKENIRRAWGGLKSQSTAYESWCSGDSGNSSEAIGNLQAHWETSIQSPWKDASLHAGSGISMAEMAYMTANSTTLWPVFVSQGSFHIRKQPGSYEAEIVEAKEPPYCDSPLEALDIKQAGSFPTHPSHIHSLGEGGEQASHREDMVSRTVGGGITGDALPQCPKLRGLAVSGLSVPYSIGSKGPRPTFLLDQRSASAFVGEMENCPERSLIQSTLLETSESNVIANSSPSQEEPVASPARPPCISQQGPVWVNSPLFTNSLSHGSSDPERRISRSASDTMLPVFLGPSKSSVPSQPNVPNIPLAHNLDFREVPPELKLEAPNTGLFSTEGPKKEDIKAKPEATPSPVSTCPEKLENLQETPKTSQNRQAFPHVDESGNHVAGGRMKAIPVSEGIPKNELTIGSLHLSSGNSDENLAPGPSFSKDPRDPSAPVPHSRTEAGEKFVCSNNLPSSLWKKDENEQPLSNIGNTMWDTNCRRSGASGQASPPKARDIARPEPKSLKVLFKRTSDPFDVPRACPLPGDSQVCHQDSQGASAPSVALTSIPEYPPKNFSILKFSSRTSSRTLQELNMSVEPPSPTEDEESHGIEKPGLSDFSPEESEMMMPVDLGKLPRYVDCNQTAVSNSNSEAPLPQAPEPGPATYPTSLPLLAKPVRESRLSESLVEEQNGHPRNREWLAPETMDALHFISNDITPFLQSWQQEGPARIGWKQYMFGSASDISCSQTSWGLDTQRAIRCSSVDNGLDSQSSPFHSYLSSYANTRGTFSTFSSIEDPQGSEEERKVLTAEDNELPYPLGPEAWPKVSKVTCDQGTVTLALPPPQEVHQHLHNCVDIIHPNPEAAIFGAHPCPSTWTNVQSLSMHLSQLLHNTSELLGNLTHQGMAERERAMKAEAPEEVLRVDSSTQTTVDVGIQTVGMDSTSREGSSLLSHREGKLASPQEVTVTAPSQGFKAPDASQEKEDRSLGLQGRGPEDTAKKPISPSPGSQRLCVIPQNALGTSHLSVCFQKLFPGQDLFSLRASRVTSSALSSHVDGSYAAASSPTSGTVSSVSSTPSPQEGGPAGKSGAQKNKKEGFRGALLVDRASSPILTLSASTLCPRSFSSNASHAKSPRSHSLGHHQPPGVSPPVNSSCQTCHEGKAGEVSKDVGNAAGKNPSKGFPAPTPSGAMKQGGWVPGSSTSVSTGPLNHLQQQQQLRTSSESLSWEDHQAGAKKKPFYLSLPPQGPSKEQPEASGPHRFLAEGASEAPKPVSARLGSQEARCPKRVEAGANPPEQPLQSPPAPESLPWGAVLSHFHCPISVSEVSVAPAHSSSLARDTQSEVLLSSCTQKEQTPEPKHYSLRDLPVHNKFSNWRGVQGISSEGSVPPAVANAGSTSSEGVEKPTLLRLSQGPEQLPREQVQVLAGVPLELGPQGPPLSVELAEAKLLYGLGETDALLRVMQTGTGEALVTDASASPHQDGMYFRHLKTVEAVRKERVDRVQSFRRARSLSPMKQFHLLPTQEAFPRDPDLPSRRREYLQQLRKDVVETTSTVLMAPGRADPGPSDIEVLLRDYQRAREETKMEIARARDRLRERAEQEKQRIRQQIVTQLQREEAKLQNLVGVNTLCTTSSADSLSSNLTSGYNSSVLTLAGQAQPPEKQETSAGDMRGRSMVRNRQLYLSESVWKSLGHSTQGGGGRGCRGAASVGGGLPFWGDSLPRLRARPVWAPLEEPLSHSRSPPRYQGEEKEVLTYYKAFPSATRHGFLGAGVVPQPLPRVWAAVRDPTMWTLYDKSIQTAQLYQRVTSTIKLVYLVSSTSMSCLKQPRDFCCVIAEAKEGQLAIMVAQSVYDKAMPRPSRNVIRGEILPSAWLLQPHTVDGKEVTKVIHMVQVELGAPGLPPGLLTHCAKQQPLVIANLASFLCG</sequence>
<feature type="compositionally biased region" description="Low complexity" evidence="17">
    <location>
        <begin position="2488"/>
        <end position="2497"/>
    </location>
</feature>
<dbReference type="Gene3D" id="2.60.200.20">
    <property type="match status" value="1"/>
</dbReference>
<dbReference type="SUPFAM" id="SSF52540">
    <property type="entry name" value="P-loop containing nucleoside triphosphate hydrolases"/>
    <property type="match status" value="1"/>
</dbReference>
<dbReference type="InterPro" id="IPR036961">
    <property type="entry name" value="Kinesin_motor_dom_sf"/>
</dbReference>
<dbReference type="SMART" id="SM00129">
    <property type="entry name" value="KISc"/>
    <property type="match status" value="1"/>
</dbReference>
<evidence type="ECO:0000256" key="18">
    <source>
        <dbReference type="SAM" id="SignalP"/>
    </source>
</evidence>
<dbReference type="InterPro" id="IPR001752">
    <property type="entry name" value="Kinesin_motor_dom"/>
</dbReference>
<feature type="region of interest" description="Disordered" evidence="17">
    <location>
        <begin position="978"/>
        <end position="1026"/>
    </location>
</feature>
<name>A0A5F8H8G9_MONDO</name>
<protein>
    <recommendedName>
        <fullName evidence="13">StAR-related lipid transfer protein 9</fullName>
    </recommendedName>
    <alternativeName>
        <fullName evidence="14">START domain-containing protein 9</fullName>
    </alternativeName>
</protein>
<dbReference type="InterPro" id="IPR002913">
    <property type="entry name" value="START_lipid-bd_dom"/>
</dbReference>
<feature type="compositionally biased region" description="Polar residues" evidence="17">
    <location>
        <begin position="2498"/>
        <end position="2508"/>
    </location>
</feature>
<feature type="region of interest" description="Disordered" evidence="17">
    <location>
        <begin position="1200"/>
        <end position="1234"/>
    </location>
</feature>
<reference evidence="21" key="2">
    <citation type="submission" date="2025-08" db="UniProtKB">
        <authorList>
            <consortium name="Ensembl"/>
        </authorList>
    </citation>
    <scope>IDENTIFICATION</scope>
</reference>
<feature type="signal peptide" evidence="18">
    <location>
        <begin position="1"/>
        <end position="21"/>
    </location>
</feature>
<dbReference type="InterPro" id="IPR008984">
    <property type="entry name" value="SMAD_FHA_dom_sf"/>
</dbReference>
<feature type="compositionally biased region" description="Acidic residues" evidence="17">
    <location>
        <begin position="1131"/>
        <end position="1141"/>
    </location>
</feature>
<comment type="subunit">
    <text evidence="11">Interacts with ATAD3A.</text>
</comment>
<feature type="region of interest" description="Disordered" evidence="17">
    <location>
        <begin position="3140"/>
        <end position="3178"/>
    </location>
</feature>
<keyword evidence="22" id="KW-1185">Reference proteome</keyword>
<feature type="compositionally biased region" description="Basic and acidic residues" evidence="17">
    <location>
        <begin position="2173"/>
        <end position="2189"/>
    </location>
</feature>
<evidence type="ECO:0000256" key="16">
    <source>
        <dbReference type="SAM" id="Coils"/>
    </source>
</evidence>
<dbReference type="InterPro" id="IPR019821">
    <property type="entry name" value="Kinesin_motor_CS"/>
</dbReference>
<comment type="subcellular location">
    <subcellularLocation>
        <location evidence="1">Cytoplasm</location>
        <location evidence="1">Cytoskeleton</location>
        <location evidence="1">Microtubule organizing center</location>
        <location evidence="1">Centrosome</location>
        <location evidence="1">Centriole</location>
    </subcellularLocation>
    <subcellularLocation>
        <location evidence="2">Nucleus</location>
    </subcellularLocation>
</comment>
<feature type="region of interest" description="Disordered" evidence="17">
    <location>
        <begin position="3059"/>
        <end position="3117"/>
    </location>
</feature>
<feature type="region of interest" description="Disordered" evidence="17">
    <location>
        <begin position="3303"/>
        <end position="3336"/>
    </location>
</feature>
<feature type="coiled-coil region" evidence="16">
    <location>
        <begin position="4283"/>
        <end position="4325"/>
    </location>
</feature>
<dbReference type="FunFam" id="3.30.530.20:FF:000022">
    <property type="entry name" value="StAR-related lipid transfer (START) domain-containing 9"/>
    <property type="match status" value="1"/>
</dbReference>
<comment type="function">
    <text evidence="12">Microtubule-dependent motor protein required for spindle pole assembly during mitosis. Required to stabilize the pericentriolar material (PCM).</text>
</comment>
<dbReference type="GO" id="GO:0005524">
    <property type="term" value="F:ATP binding"/>
    <property type="evidence" value="ECO:0007669"/>
    <property type="project" value="UniProtKB-UniRule"/>
</dbReference>
<evidence type="ECO:0000256" key="2">
    <source>
        <dbReference type="ARBA" id="ARBA00004123"/>
    </source>
</evidence>
<feature type="region of interest" description="Disordered" evidence="17">
    <location>
        <begin position="1047"/>
        <end position="1113"/>
    </location>
</feature>
<feature type="region of interest" description="Disordered" evidence="17">
    <location>
        <begin position="2173"/>
        <end position="2198"/>
    </location>
</feature>
<dbReference type="GO" id="GO:0005737">
    <property type="term" value="C:cytoplasm"/>
    <property type="evidence" value="ECO:0007669"/>
    <property type="project" value="UniProtKB-ARBA"/>
</dbReference>
<dbReference type="SUPFAM" id="SSF55961">
    <property type="entry name" value="Bet v1-like"/>
    <property type="match status" value="1"/>
</dbReference>
<feature type="compositionally biased region" description="Basic and acidic residues" evidence="17">
    <location>
        <begin position="1841"/>
        <end position="1853"/>
    </location>
</feature>
<dbReference type="PROSITE" id="PS50067">
    <property type="entry name" value="KINESIN_MOTOR_2"/>
    <property type="match status" value="1"/>
</dbReference>
<feature type="region of interest" description="Disordered" evidence="17">
    <location>
        <begin position="1129"/>
        <end position="1158"/>
    </location>
</feature>
<dbReference type="CDD" id="cd22731">
    <property type="entry name" value="FHA_KIF16A_STARD9"/>
    <property type="match status" value="1"/>
</dbReference>
<feature type="compositionally biased region" description="Basic and acidic residues" evidence="17">
    <location>
        <begin position="2556"/>
        <end position="2571"/>
    </location>
</feature>
<feature type="region of interest" description="Disordered" evidence="17">
    <location>
        <begin position="1790"/>
        <end position="1853"/>
    </location>
</feature>
<feature type="region of interest" description="Disordered" evidence="17">
    <location>
        <begin position="2053"/>
        <end position="2077"/>
    </location>
</feature>
<feature type="compositionally biased region" description="Basic and acidic residues" evidence="17">
    <location>
        <begin position="3068"/>
        <end position="3078"/>
    </location>
</feature>
<dbReference type="Bgee" id="ENSMODG00000017875">
    <property type="expression patterns" value="Expressed in testis and 17 other cell types or tissues"/>
</dbReference>
<keyword evidence="9" id="KW-0206">Cytoskeleton</keyword>
<dbReference type="Proteomes" id="UP000002280">
    <property type="component" value="Chromosome 1"/>
</dbReference>
<evidence type="ECO:0000313" key="21">
    <source>
        <dbReference type="Ensembl" id="ENSMODP00000056270.1"/>
    </source>
</evidence>
<accession>A0A5F8H8G9</accession>
<dbReference type="FunFam" id="3.40.850.10:FF:000021">
    <property type="entry name" value="kinesin-like protein KIF16B isoform X1"/>
    <property type="match status" value="1"/>
</dbReference>
<dbReference type="Ensembl" id="ENSMODT00000054125.1">
    <property type="protein sequence ID" value="ENSMODP00000056270.1"/>
    <property type="gene ID" value="ENSMODG00000017875.4"/>
</dbReference>
<dbReference type="GO" id="GO:0008289">
    <property type="term" value="F:lipid binding"/>
    <property type="evidence" value="ECO:0007669"/>
    <property type="project" value="InterPro"/>
</dbReference>
<dbReference type="Pfam" id="PF00498">
    <property type="entry name" value="FHA"/>
    <property type="match status" value="1"/>
</dbReference>
<dbReference type="GeneTree" id="ENSGT00940000163117"/>
<feature type="compositionally biased region" description="Polar residues" evidence="17">
    <location>
        <begin position="3095"/>
        <end position="3106"/>
    </location>
</feature>
<dbReference type="InterPro" id="IPR023393">
    <property type="entry name" value="START-like_dom_sf"/>
</dbReference>
<evidence type="ECO:0000256" key="15">
    <source>
        <dbReference type="PROSITE-ProRule" id="PRU00283"/>
    </source>
</evidence>
<organism evidence="21 22">
    <name type="scientific">Monodelphis domestica</name>
    <name type="common">Gray short-tailed opossum</name>
    <dbReference type="NCBI Taxonomy" id="13616"/>
    <lineage>
        <taxon>Eukaryota</taxon>
        <taxon>Metazoa</taxon>
        <taxon>Chordata</taxon>
        <taxon>Craniata</taxon>
        <taxon>Vertebrata</taxon>
        <taxon>Euteleostomi</taxon>
        <taxon>Mammalia</taxon>
        <taxon>Metatheria</taxon>
        <taxon>Didelphimorphia</taxon>
        <taxon>Didelphidae</taxon>
        <taxon>Monodelphis</taxon>
    </lineage>
</organism>
<feature type="chain" id="PRO_5023808874" description="StAR-related lipid transfer protein 9" evidence="18">
    <location>
        <begin position="22"/>
        <end position="4635"/>
    </location>
</feature>
<feature type="region of interest" description="Disordered" evidence="17">
    <location>
        <begin position="3648"/>
        <end position="3721"/>
    </location>
</feature>
<feature type="region of interest" description="Disordered" evidence="17">
    <location>
        <begin position="3835"/>
        <end position="3944"/>
    </location>
</feature>
<evidence type="ECO:0000256" key="7">
    <source>
        <dbReference type="ARBA" id="ARBA00023054"/>
    </source>
</evidence>
<dbReference type="Pfam" id="PF00225">
    <property type="entry name" value="Kinesin"/>
    <property type="match status" value="1"/>
</dbReference>
<comment type="similarity">
    <text evidence="15">Belongs to the TRAFAC class myosin-kinesin ATPase superfamily. Kinesin family.</text>
</comment>